<evidence type="ECO:0000313" key="1">
    <source>
        <dbReference type="EMBL" id="BBX74621.1"/>
    </source>
</evidence>
<dbReference type="SMART" id="SM00530">
    <property type="entry name" value="HTH_XRE"/>
    <property type="match status" value="1"/>
</dbReference>
<dbReference type="Pfam" id="PF01381">
    <property type="entry name" value="HTH_3"/>
    <property type="match status" value="1"/>
</dbReference>
<dbReference type="EMBL" id="AP022575">
    <property type="protein sequence ID" value="BBX74621.1"/>
    <property type="molecule type" value="Genomic_DNA"/>
</dbReference>
<dbReference type="OrthoDB" id="4733756at2"/>
<proteinExistence type="predicted"/>
<accession>A0A7I7MQW9</accession>
<dbReference type="KEGG" id="mshj:MSHI_25270"/>
<sequence>MAVMGPTTAGDVERLAANLLKLARARVGMSQRELAEAAHVAQSTIARIESGTRQPSLPVLARILAAIDLEMRITLEGYDNHDDVLDAEHARLSADQRASRQAAQDLFTDELRDSVAGL</sequence>
<reference evidence="1 2" key="1">
    <citation type="journal article" date="2019" name="Emerg. Microbes Infect.">
        <title>Comprehensive subspecies identification of 175 nontuberculous mycobacteria species based on 7547 genomic profiles.</title>
        <authorList>
            <person name="Matsumoto Y."/>
            <person name="Kinjo T."/>
            <person name="Motooka D."/>
            <person name="Nabeya D."/>
            <person name="Jung N."/>
            <person name="Uechi K."/>
            <person name="Horii T."/>
            <person name="Iida T."/>
            <person name="Fujita J."/>
            <person name="Nakamura S."/>
        </authorList>
    </citation>
    <scope>NUCLEOTIDE SEQUENCE [LARGE SCALE GENOMIC DNA]</scope>
    <source>
        <strain evidence="1 2">JCM 14233</strain>
    </source>
</reference>
<keyword evidence="2" id="KW-1185">Reference proteome</keyword>
<dbReference type="InterPro" id="IPR001387">
    <property type="entry name" value="Cro/C1-type_HTH"/>
</dbReference>
<gene>
    <name evidence="1" type="ORF">MSHI_25270</name>
</gene>
<dbReference type="SUPFAM" id="SSF47413">
    <property type="entry name" value="lambda repressor-like DNA-binding domains"/>
    <property type="match status" value="1"/>
</dbReference>
<organism evidence="1 2">
    <name type="scientific">Mycobacterium shinjukuense</name>
    <dbReference type="NCBI Taxonomy" id="398694"/>
    <lineage>
        <taxon>Bacteria</taxon>
        <taxon>Bacillati</taxon>
        <taxon>Actinomycetota</taxon>
        <taxon>Actinomycetes</taxon>
        <taxon>Mycobacteriales</taxon>
        <taxon>Mycobacteriaceae</taxon>
        <taxon>Mycobacterium</taxon>
    </lineage>
</organism>
<dbReference type="AlphaFoldDB" id="A0A7I7MQW9"/>
<dbReference type="PROSITE" id="PS50943">
    <property type="entry name" value="HTH_CROC1"/>
    <property type="match status" value="1"/>
</dbReference>
<evidence type="ECO:0000313" key="2">
    <source>
        <dbReference type="Proteomes" id="UP000467236"/>
    </source>
</evidence>
<dbReference type="Proteomes" id="UP000467236">
    <property type="component" value="Chromosome"/>
</dbReference>
<dbReference type="Gene3D" id="1.10.260.40">
    <property type="entry name" value="lambda repressor-like DNA-binding domains"/>
    <property type="match status" value="1"/>
</dbReference>
<dbReference type="GO" id="GO:0003677">
    <property type="term" value="F:DNA binding"/>
    <property type="evidence" value="ECO:0007669"/>
    <property type="project" value="InterPro"/>
</dbReference>
<dbReference type="CDD" id="cd00093">
    <property type="entry name" value="HTH_XRE"/>
    <property type="match status" value="1"/>
</dbReference>
<name>A0A7I7MQW9_9MYCO</name>
<dbReference type="InterPro" id="IPR010982">
    <property type="entry name" value="Lambda_DNA-bd_dom_sf"/>
</dbReference>
<protein>
    <submittedName>
        <fullName evidence="1">Uncharacterized protein</fullName>
    </submittedName>
</protein>